<proteinExistence type="predicted"/>
<evidence type="ECO:0008006" key="4">
    <source>
        <dbReference type="Google" id="ProtNLM"/>
    </source>
</evidence>
<gene>
    <name evidence="2" type="ORF">EVG15_03285</name>
</gene>
<name>A0A519BNQ9_9DELT</name>
<keyword evidence="1" id="KW-0175">Coiled coil</keyword>
<dbReference type="AlphaFoldDB" id="A0A519BNQ9"/>
<evidence type="ECO:0000256" key="1">
    <source>
        <dbReference type="SAM" id="Coils"/>
    </source>
</evidence>
<evidence type="ECO:0000313" key="2">
    <source>
        <dbReference type="EMBL" id="RZD18849.1"/>
    </source>
</evidence>
<dbReference type="Proteomes" id="UP000319296">
    <property type="component" value="Unassembled WGS sequence"/>
</dbReference>
<dbReference type="EMBL" id="SGBB01000004">
    <property type="protein sequence ID" value="RZD18849.1"/>
    <property type="molecule type" value="Genomic_DNA"/>
</dbReference>
<reference evidence="2 3" key="1">
    <citation type="journal article" date="2019" name="ISME J.">
        <title>Insights into ecological role of a new deltaproteobacterial order Candidatus Acidulodesulfobacterales by metagenomics and metatranscriptomics.</title>
        <authorList>
            <person name="Tan S."/>
            <person name="Liu J."/>
            <person name="Fang Y."/>
            <person name="Hedlund B.P."/>
            <person name="Lian Z.H."/>
            <person name="Huang L.Y."/>
            <person name="Li J.T."/>
            <person name="Huang L.N."/>
            <person name="Li W.J."/>
            <person name="Jiang H.C."/>
            <person name="Dong H.L."/>
            <person name="Shu W.S."/>
        </authorList>
    </citation>
    <scope>NUCLEOTIDE SEQUENCE [LARGE SCALE GENOMIC DNA]</scope>
    <source>
        <strain evidence="2">AP1</strain>
    </source>
</reference>
<organism evidence="2 3">
    <name type="scientific">Candidatus Acididesulfobacter diazotrophicus</name>
    <dbReference type="NCBI Taxonomy" id="2597226"/>
    <lineage>
        <taxon>Bacteria</taxon>
        <taxon>Deltaproteobacteria</taxon>
        <taxon>Candidatus Acidulodesulfobacterales</taxon>
        <taxon>Candidatus Acididesulfobacter</taxon>
    </lineage>
</organism>
<comment type="caution">
    <text evidence="2">The sequence shown here is derived from an EMBL/GenBank/DDBJ whole genome shotgun (WGS) entry which is preliminary data.</text>
</comment>
<feature type="coiled-coil region" evidence="1">
    <location>
        <begin position="6"/>
        <end position="61"/>
    </location>
</feature>
<evidence type="ECO:0000313" key="3">
    <source>
        <dbReference type="Proteomes" id="UP000319296"/>
    </source>
</evidence>
<sequence length="75" mass="8824">MDIKNLNLIEEKVVLLKDAFEKIKNERDRLLTEAKIKDEEIDILNNKIKDTETENDMIVKKIDDIINNLENINLS</sequence>
<accession>A0A519BNQ9</accession>
<protein>
    <recommendedName>
        <fullName evidence="4">Cell division protein ZapB</fullName>
    </recommendedName>
</protein>